<dbReference type="GO" id="GO:0005504">
    <property type="term" value="F:fatty acid binding"/>
    <property type="evidence" value="ECO:0007669"/>
    <property type="project" value="TreeGrafter"/>
</dbReference>
<dbReference type="InterPro" id="IPR036250">
    <property type="entry name" value="AcylCo_DH-like_C"/>
</dbReference>
<protein>
    <submittedName>
        <fullName evidence="1">Acyl-CoA oxidase</fullName>
    </submittedName>
</protein>
<gene>
    <name evidence="1" type="ORF">BDV98DRAFT_569764</name>
</gene>
<evidence type="ECO:0000313" key="1">
    <source>
        <dbReference type="EMBL" id="TFL00414.1"/>
    </source>
</evidence>
<evidence type="ECO:0000313" key="2">
    <source>
        <dbReference type="Proteomes" id="UP000305067"/>
    </source>
</evidence>
<dbReference type="SUPFAM" id="SSF47203">
    <property type="entry name" value="Acyl-CoA dehydrogenase C-terminal domain-like"/>
    <property type="match status" value="1"/>
</dbReference>
<dbReference type="OrthoDB" id="538336at2759"/>
<keyword evidence="2" id="KW-1185">Reference proteome</keyword>
<dbReference type="InterPro" id="IPR046373">
    <property type="entry name" value="Acyl-CoA_Oxase/DH_mid-dom_sf"/>
</dbReference>
<dbReference type="AlphaFoldDB" id="A0A5C3QPZ7"/>
<dbReference type="Proteomes" id="UP000305067">
    <property type="component" value="Unassembled WGS sequence"/>
</dbReference>
<sequence length="569" mass="64015">MFPHELPSHQLFQVREEFLTPEERVNLSYRRARLVLRTHDLSARDIETCSDKYWNLFNDPILVLDIAMFTVIAAHVGLSIGTLSRHLRNRPDFAPLVESWLRFDSVGIYLLTERGHGLDSFNIETTATRVKDGYILHTPREEAAKFMPASTPAFGISKTALVMARLLVDGQDRGCRFFVVPICNEHEMYEGVSSVRLPPRSGTGPLDFSITRFDRVRLPFSALVSSDVNDLARPANPLEAWWDEVWRIQLGTMAVPAPFLNATKLIAYIGGRYSMSRCITGKDDRPLPIISFRTQQWPVVQATAVGIVMDSWFPQGVAQAMNHSLDPRVRHGLSVIMKTTVCRHFQGCVRELGERLGAQGTFEQNTLARIECDAKGVIIAEGDILTLCIRLFSELLLGKYQIPLPGPSESLLARRAHSLLAENRALLQRLKCNHRSATFSNILLPQAQSTIEAIGHAMAYSAGLHAHVPRDVLDVYECVVIRSDPSWFVETGGLSRFDQHIKEDTAVTSMMRNLRGHLDSLGLEQYVRASIISDTTWKSYLAELPVYSGHAITPHHLERQLQMQMQAKL</sequence>
<dbReference type="Gene3D" id="1.20.140.10">
    <property type="entry name" value="Butyryl-CoA Dehydrogenase, subunit A, domain 3"/>
    <property type="match status" value="1"/>
</dbReference>
<dbReference type="InterPro" id="IPR012258">
    <property type="entry name" value="Acyl-CoA_oxidase"/>
</dbReference>
<dbReference type="Gene3D" id="2.40.110.10">
    <property type="entry name" value="Butyryl-CoA Dehydrogenase, subunit A, domain 2"/>
    <property type="match status" value="1"/>
</dbReference>
<proteinExistence type="predicted"/>
<organism evidence="1 2">
    <name type="scientific">Pterulicium gracile</name>
    <dbReference type="NCBI Taxonomy" id="1884261"/>
    <lineage>
        <taxon>Eukaryota</taxon>
        <taxon>Fungi</taxon>
        <taxon>Dikarya</taxon>
        <taxon>Basidiomycota</taxon>
        <taxon>Agaricomycotina</taxon>
        <taxon>Agaricomycetes</taxon>
        <taxon>Agaricomycetidae</taxon>
        <taxon>Agaricales</taxon>
        <taxon>Pleurotineae</taxon>
        <taxon>Pterulaceae</taxon>
        <taxon>Pterulicium</taxon>
    </lineage>
</organism>
<dbReference type="InterPro" id="IPR009100">
    <property type="entry name" value="AcylCoA_DH/oxidase_NM_dom_sf"/>
</dbReference>
<dbReference type="GO" id="GO:0005777">
    <property type="term" value="C:peroxisome"/>
    <property type="evidence" value="ECO:0007669"/>
    <property type="project" value="InterPro"/>
</dbReference>
<dbReference type="GO" id="GO:0055088">
    <property type="term" value="P:lipid homeostasis"/>
    <property type="evidence" value="ECO:0007669"/>
    <property type="project" value="TreeGrafter"/>
</dbReference>
<dbReference type="GO" id="GO:0033540">
    <property type="term" value="P:fatty acid beta-oxidation using acyl-CoA oxidase"/>
    <property type="evidence" value="ECO:0007669"/>
    <property type="project" value="TreeGrafter"/>
</dbReference>
<dbReference type="GO" id="GO:0003997">
    <property type="term" value="F:acyl-CoA oxidase activity"/>
    <property type="evidence" value="ECO:0007669"/>
    <property type="project" value="InterPro"/>
</dbReference>
<reference evidence="1 2" key="1">
    <citation type="journal article" date="2019" name="Nat. Ecol. Evol.">
        <title>Megaphylogeny resolves global patterns of mushroom evolution.</title>
        <authorList>
            <person name="Varga T."/>
            <person name="Krizsan K."/>
            <person name="Foldi C."/>
            <person name="Dima B."/>
            <person name="Sanchez-Garcia M."/>
            <person name="Sanchez-Ramirez S."/>
            <person name="Szollosi G.J."/>
            <person name="Szarkandi J.G."/>
            <person name="Papp V."/>
            <person name="Albert L."/>
            <person name="Andreopoulos W."/>
            <person name="Angelini C."/>
            <person name="Antonin V."/>
            <person name="Barry K.W."/>
            <person name="Bougher N.L."/>
            <person name="Buchanan P."/>
            <person name="Buyck B."/>
            <person name="Bense V."/>
            <person name="Catcheside P."/>
            <person name="Chovatia M."/>
            <person name="Cooper J."/>
            <person name="Damon W."/>
            <person name="Desjardin D."/>
            <person name="Finy P."/>
            <person name="Geml J."/>
            <person name="Haridas S."/>
            <person name="Hughes K."/>
            <person name="Justo A."/>
            <person name="Karasinski D."/>
            <person name="Kautmanova I."/>
            <person name="Kiss B."/>
            <person name="Kocsube S."/>
            <person name="Kotiranta H."/>
            <person name="LaButti K.M."/>
            <person name="Lechner B.E."/>
            <person name="Liimatainen K."/>
            <person name="Lipzen A."/>
            <person name="Lukacs Z."/>
            <person name="Mihaltcheva S."/>
            <person name="Morgado L.N."/>
            <person name="Niskanen T."/>
            <person name="Noordeloos M.E."/>
            <person name="Ohm R.A."/>
            <person name="Ortiz-Santana B."/>
            <person name="Ovrebo C."/>
            <person name="Racz N."/>
            <person name="Riley R."/>
            <person name="Savchenko A."/>
            <person name="Shiryaev A."/>
            <person name="Soop K."/>
            <person name="Spirin V."/>
            <person name="Szebenyi C."/>
            <person name="Tomsovsky M."/>
            <person name="Tulloss R.E."/>
            <person name="Uehling J."/>
            <person name="Grigoriev I.V."/>
            <person name="Vagvolgyi C."/>
            <person name="Papp T."/>
            <person name="Martin F.M."/>
            <person name="Miettinen O."/>
            <person name="Hibbett D.S."/>
            <person name="Nagy L.G."/>
        </authorList>
    </citation>
    <scope>NUCLEOTIDE SEQUENCE [LARGE SCALE GENOMIC DNA]</scope>
    <source>
        <strain evidence="1 2">CBS 309.79</strain>
    </source>
</reference>
<name>A0A5C3QPZ7_9AGAR</name>
<dbReference type="PANTHER" id="PTHR10909:SF382">
    <property type="entry name" value="ACYL-COENZYME A OXIDASE"/>
    <property type="match status" value="1"/>
</dbReference>
<dbReference type="PANTHER" id="PTHR10909">
    <property type="entry name" value="ELECTRON TRANSPORT OXIDOREDUCTASE"/>
    <property type="match status" value="1"/>
</dbReference>
<dbReference type="EMBL" id="ML178829">
    <property type="protein sequence ID" value="TFL00414.1"/>
    <property type="molecule type" value="Genomic_DNA"/>
</dbReference>
<dbReference type="STRING" id="1884261.A0A5C3QPZ7"/>
<dbReference type="GO" id="GO:0071949">
    <property type="term" value="F:FAD binding"/>
    <property type="evidence" value="ECO:0007669"/>
    <property type="project" value="InterPro"/>
</dbReference>
<dbReference type="SUPFAM" id="SSF56645">
    <property type="entry name" value="Acyl-CoA dehydrogenase NM domain-like"/>
    <property type="match status" value="1"/>
</dbReference>
<accession>A0A5C3QPZ7</accession>